<dbReference type="NCBIfam" id="NF038117">
    <property type="entry name" value="choice_anch_I"/>
    <property type="match status" value="1"/>
</dbReference>
<dbReference type="InterPro" id="IPR011045">
    <property type="entry name" value="N2O_reductase_N"/>
</dbReference>
<feature type="domain" description="5'-Nucleotidase C-terminal" evidence="1">
    <location>
        <begin position="869"/>
        <end position="1058"/>
    </location>
</feature>
<dbReference type="SUPFAM" id="SSF55816">
    <property type="entry name" value="5'-nucleotidase (syn. UDP-sugar hydrolase), C-terminal domain"/>
    <property type="match status" value="1"/>
</dbReference>
<dbReference type="InterPro" id="IPR011049">
    <property type="entry name" value="Serralysin-like_metalloprot_C"/>
</dbReference>
<keyword evidence="4" id="KW-1185">Reference proteome</keyword>
<organism evidence="3 4">
    <name type="scientific">Roseomonas fluvialis</name>
    <dbReference type="NCBI Taxonomy" id="1750527"/>
    <lineage>
        <taxon>Bacteria</taxon>
        <taxon>Pseudomonadati</taxon>
        <taxon>Pseudomonadota</taxon>
        <taxon>Alphaproteobacteria</taxon>
        <taxon>Acetobacterales</taxon>
        <taxon>Roseomonadaceae</taxon>
        <taxon>Roseomonas</taxon>
    </lineage>
</organism>
<gene>
    <name evidence="3" type="ORF">Rmf_47730</name>
</gene>
<dbReference type="InterPro" id="IPR018511">
    <property type="entry name" value="Hemolysin-typ_Ca-bd_CS"/>
</dbReference>
<dbReference type="InterPro" id="IPR015943">
    <property type="entry name" value="WD40/YVTN_repeat-like_dom_sf"/>
</dbReference>
<evidence type="ECO:0008006" key="5">
    <source>
        <dbReference type="Google" id="ProtNLM"/>
    </source>
</evidence>
<accession>A0ABN6P7R5</accession>
<dbReference type="Pfam" id="PF00353">
    <property type="entry name" value="HemolysinCabind"/>
    <property type="match status" value="3"/>
</dbReference>
<dbReference type="RefSeq" id="WP_244409008.1">
    <property type="nucleotide sequence ID" value="NZ_AP025637.1"/>
</dbReference>
<dbReference type="Gene3D" id="2.150.10.10">
    <property type="entry name" value="Serralysin-like metalloprotease, C-terminal"/>
    <property type="match status" value="2"/>
</dbReference>
<dbReference type="PANTHER" id="PTHR11575">
    <property type="entry name" value="5'-NUCLEOTIDASE-RELATED"/>
    <property type="match status" value="1"/>
</dbReference>
<dbReference type="PRINTS" id="PR00313">
    <property type="entry name" value="CABNDNGRPT"/>
</dbReference>
<dbReference type="Pfam" id="PF02872">
    <property type="entry name" value="5_nucleotid_C"/>
    <property type="match status" value="1"/>
</dbReference>
<proteinExistence type="predicted"/>
<dbReference type="Gene3D" id="3.90.780.10">
    <property type="entry name" value="5'-Nucleotidase, C-terminal domain"/>
    <property type="match status" value="1"/>
</dbReference>
<dbReference type="SUPFAM" id="SSF50974">
    <property type="entry name" value="Nitrous oxide reductase, N-terminal domain"/>
    <property type="match status" value="1"/>
</dbReference>
<evidence type="ECO:0000313" key="4">
    <source>
        <dbReference type="Proteomes" id="UP000831327"/>
    </source>
</evidence>
<evidence type="ECO:0000313" key="3">
    <source>
        <dbReference type="EMBL" id="BDG74844.1"/>
    </source>
</evidence>
<dbReference type="Proteomes" id="UP000831327">
    <property type="component" value="Chromosome"/>
</dbReference>
<evidence type="ECO:0000259" key="1">
    <source>
        <dbReference type="Pfam" id="PF02872"/>
    </source>
</evidence>
<dbReference type="Gene3D" id="2.130.10.10">
    <property type="entry name" value="YVTN repeat-like/Quinoprotein amine dehydrogenase"/>
    <property type="match status" value="1"/>
</dbReference>
<sequence length="1380" mass="142158">MSGTQLSATTSFTLAHIAANGSAALDAEVAAYDAETGLIFVIGPNGVDAVDAATGVILGSLDTSAFGAINSVAARDGVVALALQSDPKTDPGVVVVADVVRVGDDVTVVPRTFGGLPFVTVGAQPDQIGFTPDGTKLLTANEGEPNSYGLVGSVDPLGSVSIIDLVAGTVQTADFSAFNGQEAALRAAGVRIFGPGASVAQDLEPEYVTVDPNDPTKAYVTLQEANAIAVLDLATATFTDIIPLGFKDHGLAGNEISANDQDNVFAPATFDNVFGMYQADGITAVDVGGTTYLITANEGDSRTDWPGFNEEARISQLTLDPIAFPDLDGNGRADVVDSIGRLTVTNALGDTDGDGDFDQLYVFGGRSFSVWNTEGELVFDSGNLLDEIIATQFPGSYDENRDDNKGVEPESITIGQVGADTFVFVALERADGVAAFRMDGPADFTFAGFFTTPGDDAPEVITFIPAEDAPGGVPLLVVPNEDSATTTAYELNATFKLQLLHFSDAEAGLLASTTAPLLAALVDAFDDDYGNTLILAGGDNYIPSPFFAAGTDPSVAATHTRGDNPGAADIEIHNRIGVEASTVGNHEFDFGTRAFSDAVADAAFPYLTANLDFSGDADIRGRYTETVGVGGLEDATALRGRIVPSAVVDKGGEKIGLVGVTTQILEAISSTGGVEVKGFAGDGSETNDMAQLAALLQPVIDDLRTQGVDKIILMSHLQQIAFEQALAPLLEGVDIILAAGSNTRLGDETDEAVAFPGHAADFANTYPILTTGADGGTTLIVNTDNEFTYLGRLVVEFDDQGRIITDSLDPAINGAYAATRENVAEAWGVDEADLDTTAFAEGTKGAEVQEITDAVQAVIAAKDGEIWGFTEVYLEGERNQVRNQETNLGNLTADANLFAAQQALGSGALVVSLKNGGGIRTAIGAVDVVTGEKDPPIANPDAGKPEGGISTLDIENSLRFNNRLVVFDTTAAGLKAILEHGFASLGNQGRFPQLGGLSISYDPDLPAGSRVLNVAAIDANGDIVARIIENGMVSADAPALISVVTLNFLAQGGDGYPVKANAENFRYLLEDGTLGPVLDETTDISVAPAGALGEQQALKDFLQEFHATPGAAFDEADTAVSGDTRIQDLNVRSEDTVLDGIVLVGGGLLDGTVGDDRITGRNTSDTVLAGAGNDTIIAGSGQDSIDGGGGADSIRGDAGFDTINGGDGRDTIRGGANDDRLLGDAGDDLIEGEDGVDEIFGGAGDDTLRGGRREDTIDGGDDDDLIEGDIGFDVLSGGAGNDTISGGLSRDTITGGEGDDLLSGGVGPDRFYFGPGSGADTITDFVPSDRIVLDGLAVTARTVFDADADGRDDLLLTLDDGGSITLIDVTRLTPVAIELI</sequence>
<dbReference type="InterPro" id="IPR055188">
    <property type="entry name" value="Choice_anch_I"/>
</dbReference>
<protein>
    <recommendedName>
        <fullName evidence="5">Trifunctional nucleotide phosphoesterase protein YfkN</fullName>
    </recommendedName>
</protein>
<name>A0ABN6P7R5_9PROT</name>
<dbReference type="InterPro" id="IPR036907">
    <property type="entry name" value="5'-Nucleotdase_C_sf"/>
</dbReference>
<dbReference type="InterPro" id="IPR006179">
    <property type="entry name" value="5_nucleotidase/apyrase"/>
</dbReference>
<dbReference type="Pfam" id="PF22494">
    <property type="entry name" value="choice_anch_I"/>
    <property type="match status" value="1"/>
</dbReference>
<dbReference type="EMBL" id="AP025637">
    <property type="protein sequence ID" value="BDG74844.1"/>
    <property type="molecule type" value="Genomic_DNA"/>
</dbReference>
<dbReference type="PANTHER" id="PTHR11575:SF24">
    <property type="entry name" value="5'-NUCLEOTIDASE"/>
    <property type="match status" value="1"/>
</dbReference>
<evidence type="ECO:0000259" key="2">
    <source>
        <dbReference type="Pfam" id="PF22494"/>
    </source>
</evidence>
<dbReference type="PROSITE" id="PS00330">
    <property type="entry name" value="HEMOLYSIN_CALCIUM"/>
    <property type="match status" value="4"/>
</dbReference>
<feature type="domain" description="Choice-of-anchor I" evidence="2">
    <location>
        <begin position="26"/>
        <end position="491"/>
    </location>
</feature>
<reference evidence="3 4" key="1">
    <citation type="journal article" date="2016" name="Microbes Environ.">
        <title>Phylogenetically diverse aerobic anoxygenic phototrophic bacteria isolated from epilithic biofilms in Tama river, Japan.</title>
        <authorList>
            <person name="Hirose S."/>
            <person name="Matsuura K."/>
            <person name="Haruta S."/>
        </authorList>
    </citation>
    <scope>NUCLEOTIDE SEQUENCE [LARGE SCALE GENOMIC DNA]</scope>
    <source>
        <strain evidence="3 4">S08</strain>
    </source>
</reference>
<dbReference type="SUPFAM" id="SSF56300">
    <property type="entry name" value="Metallo-dependent phosphatases"/>
    <property type="match status" value="1"/>
</dbReference>
<dbReference type="SUPFAM" id="SSF51120">
    <property type="entry name" value="beta-Roll"/>
    <property type="match status" value="2"/>
</dbReference>
<dbReference type="Gene3D" id="3.60.21.10">
    <property type="match status" value="1"/>
</dbReference>
<dbReference type="InterPro" id="IPR008334">
    <property type="entry name" value="5'-Nucleotdase_C"/>
</dbReference>
<dbReference type="InterPro" id="IPR029052">
    <property type="entry name" value="Metallo-depent_PP-like"/>
</dbReference>
<dbReference type="InterPro" id="IPR001343">
    <property type="entry name" value="Hemolysn_Ca-bd"/>
</dbReference>